<feature type="binding site" evidence="13">
    <location>
        <position position="205"/>
    </location>
    <ligand>
        <name>[2Fe-2S] cluster</name>
        <dbReference type="ChEBI" id="CHEBI:190135"/>
    </ligand>
</feature>
<keyword evidence="17" id="KW-1185">Reference proteome</keyword>
<accession>A0ABY7W267</accession>
<dbReference type="InterPro" id="IPR006638">
    <property type="entry name" value="Elp3/MiaA/NifB-like_rSAM"/>
</dbReference>
<keyword evidence="11 13" id="KW-0411">Iron-sulfur</keyword>
<reference evidence="16 17" key="1">
    <citation type="submission" date="2023-02" db="EMBL/GenBank/DDBJ databases">
        <title>Genome sequence of Lentisphaera profundi SAORIC-696.</title>
        <authorList>
            <person name="Kim e."/>
            <person name="Cho J.-C."/>
            <person name="Choi A."/>
            <person name="Kang I."/>
        </authorList>
    </citation>
    <scope>NUCLEOTIDE SEQUENCE [LARGE SCALE GENOMIC DNA]</scope>
    <source>
        <strain evidence="16 17">SAORIC-696</strain>
    </source>
</reference>
<evidence type="ECO:0000313" key="16">
    <source>
        <dbReference type="EMBL" id="WDE99207.1"/>
    </source>
</evidence>
<dbReference type="Gene3D" id="3.20.20.70">
    <property type="entry name" value="Aldolase class I"/>
    <property type="match status" value="1"/>
</dbReference>
<dbReference type="EC" id="2.8.1.6" evidence="3 13"/>
<feature type="binding site" evidence="13">
    <location>
        <position position="73"/>
    </location>
    <ligand>
        <name>[4Fe-4S] cluster</name>
        <dbReference type="ChEBI" id="CHEBI:49883"/>
        <note>4Fe-4S-S-AdoMet</note>
    </ligand>
</feature>
<dbReference type="SFLD" id="SFLDS00029">
    <property type="entry name" value="Radical_SAM"/>
    <property type="match status" value="1"/>
</dbReference>
<dbReference type="SFLD" id="SFLDG01060">
    <property type="entry name" value="BATS_domain_containing"/>
    <property type="match status" value="1"/>
</dbReference>
<evidence type="ECO:0000256" key="9">
    <source>
        <dbReference type="ARBA" id="ARBA00022756"/>
    </source>
</evidence>
<dbReference type="GO" id="GO:0004076">
    <property type="term" value="F:biotin synthase activity"/>
    <property type="evidence" value="ECO:0007669"/>
    <property type="project" value="UniProtKB-EC"/>
</dbReference>
<comment type="function">
    <text evidence="13">Catalyzes the conversion of dethiobiotin (DTB) to biotin by the insertion of a sulfur atom into dethiobiotin via a radical-based mechanism.</text>
</comment>
<evidence type="ECO:0000256" key="8">
    <source>
        <dbReference type="ARBA" id="ARBA00022723"/>
    </source>
</evidence>
<comment type="catalytic activity">
    <reaction evidence="12 13">
        <text>(4R,5S)-dethiobiotin + (sulfur carrier)-SH + 2 reduced [2Fe-2S]-[ferredoxin] + 2 S-adenosyl-L-methionine = (sulfur carrier)-H + biotin + 2 5'-deoxyadenosine + 2 L-methionine + 2 oxidized [2Fe-2S]-[ferredoxin]</text>
        <dbReference type="Rhea" id="RHEA:22060"/>
        <dbReference type="Rhea" id="RHEA-COMP:10000"/>
        <dbReference type="Rhea" id="RHEA-COMP:10001"/>
        <dbReference type="Rhea" id="RHEA-COMP:14737"/>
        <dbReference type="Rhea" id="RHEA-COMP:14739"/>
        <dbReference type="ChEBI" id="CHEBI:17319"/>
        <dbReference type="ChEBI" id="CHEBI:29917"/>
        <dbReference type="ChEBI" id="CHEBI:33737"/>
        <dbReference type="ChEBI" id="CHEBI:33738"/>
        <dbReference type="ChEBI" id="CHEBI:57586"/>
        <dbReference type="ChEBI" id="CHEBI:57844"/>
        <dbReference type="ChEBI" id="CHEBI:59789"/>
        <dbReference type="ChEBI" id="CHEBI:64428"/>
        <dbReference type="ChEBI" id="CHEBI:149473"/>
        <dbReference type="EC" id="2.8.1.6"/>
    </reaction>
</comment>
<feature type="domain" description="Radical SAM core" evidence="15">
    <location>
        <begin position="54"/>
        <end position="280"/>
    </location>
</feature>
<keyword evidence="9 13" id="KW-0093">Biotin biosynthesis</keyword>
<keyword evidence="10 13" id="KW-0408">Iron</keyword>
<evidence type="ECO:0000259" key="15">
    <source>
        <dbReference type="PROSITE" id="PS51918"/>
    </source>
</evidence>
<feature type="compositionally biased region" description="Polar residues" evidence="14">
    <location>
        <begin position="350"/>
        <end position="368"/>
    </location>
</feature>
<dbReference type="EMBL" id="CP117812">
    <property type="protein sequence ID" value="WDE99207.1"/>
    <property type="molecule type" value="Genomic_DNA"/>
</dbReference>
<comment type="similarity">
    <text evidence="2 13">Belongs to the radical SAM superfamily. Biotin synthase family.</text>
</comment>
<feature type="binding site" evidence="13">
    <location>
        <position position="113"/>
    </location>
    <ligand>
        <name>[2Fe-2S] cluster</name>
        <dbReference type="ChEBI" id="CHEBI:190135"/>
    </ligand>
</feature>
<evidence type="ECO:0000256" key="14">
    <source>
        <dbReference type="SAM" id="MobiDB-lite"/>
    </source>
</evidence>
<evidence type="ECO:0000256" key="4">
    <source>
        <dbReference type="ARBA" id="ARBA00022485"/>
    </source>
</evidence>
<feature type="binding site" evidence="13">
    <location>
        <position position="275"/>
    </location>
    <ligand>
        <name>[2Fe-2S] cluster</name>
        <dbReference type="ChEBI" id="CHEBI:190135"/>
    </ligand>
</feature>
<dbReference type="HAMAP" id="MF_01694">
    <property type="entry name" value="BioB"/>
    <property type="match status" value="1"/>
</dbReference>
<dbReference type="Proteomes" id="UP001214250">
    <property type="component" value="Chromosome 2"/>
</dbReference>
<evidence type="ECO:0000256" key="13">
    <source>
        <dbReference type="HAMAP-Rule" id="MF_01694"/>
    </source>
</evidence>
<dbReference type="SMART" id="SM00729">
    <property type="entry name" value="Elp3"/>
    <property type="match status" value="1"/>
</dbReference>
<feature type="binding site" evidence="13">
    <location>
        <position position="69"/>
    </location>
    <ligand>
        <name>[4Fe-4S] cluster</name>
        <dbReference type="ChEBI" id="CHEBI:49883"/>
        <note>4Fe-4S-S-AdoMet</note>
    </ligand>
</feature>
<evidence type="ECO:0000256" key="1">
    <source>
        <dbReference type="ARBA" id="ARBA00004942"/>
    </source>
</evidence>
<dbReference type="RefSeq" id="WP_274154067.1">
    <property type="nucleotide sequence ID" value="NZ_CP117812.1"/>
</dbReference>
<keyword evidence="8 13" id="KW-0479">Metal-binding</keyword>
<evidence type="ECO:0000256" key="2">
    <source>
        <dbReference type="ARBA" id="ARBA00010765"/>
    </source>
</evidence>
<comment type="pathway">
    <text evidence="1 13">Cofactor biosynthesis; biotin biosynthesis; biotin from 7,8-diaminononanoate: step 2/2.</text>
</comment>
<dbReference type="NCBIfam" id="TIGR00433">
    <property type="entry name" value="bioB"/>
    <property type="match status" value="1"/>
</dbReference>
<proteinExistence type="inferred from homology"/>
<dbReference type="PROSITE" id="PS51918">
    <property type="entry name" value="RADICAL_SAM"/>
    <property type="match status" value="1"/>
</dbReference>
<evidence type="ECO:0000256" key="3">
    <source>
        <dbReference type="ARBA" id="ARBA00012236"/>
    </source>
</evidence>
<dbReference type="Pfam" id="PF04055">
    <property type="entry name" value="Radical_SAM"/>
    <property type="match status" value="1"/>
</dbReference>
<gene>
    <name evidence="13 16" type="primary">bioB</name>
    <name evidence="16" type="ORF">PQO03_15335</name>
</gene>
<dbReference type="SMART" id="SM00876">
    <property type="entry name" value="BATS"/>
    <property type="match status" value="1"/>
</dbReference>
<evidence type="ECO:0000256" key="10">
    <source>
        <dbReference type="ARBA" id="ARBA00023004"/>
    </source>
</evidence>
<keyword evidence="5 13" id="KW-0808">Transferase</keyword>
<dbReference type="Pfam" id="PF06968">
    <property type="entry name" value="BATS"/>
    <property type="match status" value="1"/>
</dbReference>
<evidence type="ECO:0000256" key="12">
    <source>
        <dbReference type="ARBA" id="ARBA00051157"/>
    </source>
</evidence>
<dbReference type="InterPro" id="IPR058240">
    <property type="entry name" value="rSAM_sf"/>
</dbReference>
<dbReference type="PANTHER" id="PTHR22976:SF2">
    <property type="entry name" value="BIOTIN SYNTHASE, MITOCHONDRIAL"/>
    <property type="match status" value="1"/>
</dbReference>
<protein>
    <recommendedName>
        <fullName evidence="3 13">Biotin synthase</fullName>
        <ecNumber evidence="3 13">2.8.1.6</ecNumber>
    </recommendedName>
</protein>
<dbReference type="CDD" id="cd01335">
    <property type="entry name" value="Radical_SAM"/>
    <property type="match status" value="1"/>
</dbReference>
<feature type="binding site" evidence="13">
    <location>
        <position position="145"/>
    </location>
    <ligand>
        <name>[2Fe-2S] cluster</name>
        <dbReference type="ChEBI" id="CHEBI:190135"/>
    </ligand>
</feature>
<dbReference type="InterPro" id="IPR013785">
    <property type="entry name" value="Aldolase_TIM"/>
</dbReference>
<dbReference type="PANTHER" id="PTHR22976">
    <property type="entry name" value="BIOTIN SYNTHASE"/>
    <property type="match status" value="1"/>
</dbReference>
<dbReference type="InterPro" id="IPR002684">
    <property type="entry name" value="Biotin_synth/BioAB"/>
</dbReference>
<evidence type="ECO:0000313" key="17">
    <source>
        <dbReference type="Proteomes" id="UP001214250"/>
    </source>
</evidence>
<dbReference type="PIRSF" id="PIRSF001619">
    <property type="entry name" value="Biotin_synth"/>
    <property type="match status" value="1"/>
</dbReference>
<dbReference type="SUPFAM" id="SSF102114">
    <property type="entry name" value="Radical SAM enzymes"/>
    <property type="match status" value="1"/>
</dbReference>
<dbReference type="InterPro" id="IPR024177">
    <property type="entry name" value="Biotin_synthase"/>
</dbReference>
<sequence>MTSESNKYQAWTDKALANEDFSREECLEILASPEIDLLKLASAAGDVRMKTFGKKVKIHQINNVQNGLCPEDCGYCGQSKDSDLPVNKYALKPEDEIVEEARQAKERGVYRYCMVSSGTGLNDKRTDQFANIIGRIRDEVGIKTCLSAGFVEYEQAKKLKEAGLDRLNHNLNTSESHTPEVVTTHTYQDRLDTLRNSRQAGLENCSGMIAGMGESDNDVVDVVFEVRRLAVPSIPINFLVPVEGNRVYDFDQLDPIRCVRILCLFRFLNPKAEIRMGGGREGHLRGLQSLALYAANSVFVEGYLVTRGDRKNKVFRLIKDAGFEIENEEAFQIEDDEVSSKKFSIDDNPSILNPKTTKAQGCAPSTSS</sequence>
<name>A0ABY7W267_9BACT</name>
<evidence type="ECO:0000256" key="5">
    <source>
        <dbReference type="ARBA" id="ARBA00022679"/>
    </source>
</evidence>
<keyword evidence="4 13" id="KW-0004">4Fe-4S</keyword>
<keyword evidence="7 13" id="KW-0001">2Fe-2S</keyword>
<dbReference type="SFLD" id="SFLDG01278">
    <property type="entry name" value="biotin_synthase_like"/>
    <property type="match status" value="1"/>
</dbReference>
<feature type="binding site" evidence="13">
    <location>
        <position position="76"/>
    </location>
    <ligand>
        <name>[4Fe-4S] cluster</name>
        <dbReference type="ChEBI" id="CHEBI:49883"/>
        <note>4Fe-4S-S-AdoMet</note>
    </ligand>
</feature>
<feature type="region of interest" description="Disordered" evidence="14">
    <location>
        <begin position="342"/>
        <end position="368"/>
    </location>
</feature>
<comment type="cofactor">
    <cofactor evidence="13">
        <name>[2Fe-2S] cluster</name>
        <dbReference type="ChEBI" id="CHEBI:190135"/>
    </cofactor>
    <text evidence="13">Binds 1 [2Fe-2S] cluster. The cluster is coordinated with 3 cysteines and 1 arginine.</text>
</comment>
<evidence type="ECO:0000256" key="7">
    <source>
        <dbReference type="ARBA" id="ARBA00022714"/>
    </source>
</evidence>
<dbReference type="InterPro" id="IPR007197">
    <property type="entry name" value="rSAM"/>
</dbReference>
<comment type="cofactor">
    <cofactor evidence="13">
        <name>[4Fe-4S] cluster</name>
        <dbReference type="ChEBI" id="CHEBI:49883"/>
    </cofactor>
    <text evidence="13">Binds 1 [4Fe-4S] cluster. The cluster is coordinated with 3 cysteines and an exchangeable S-adenosyl-L-methionine.</text>
</comment>
<comment type="subunit">
    <text evidence="13">Homodimer.</text>
</comment>
<evidence type="ECO:0000256" key="6">
    <source>
        <dbReference type="ARBA" id="ARBA00022691"/>
    </source>
</evidence>
<keyword evidence="6 13" id="KW-0949">S-adenosyl-L-methionine</keyword>
<organism evidence="16 17">
    <name type="scientific">Lentisphaera profundi</name>
    <dbReference type="NCBI Taxonomy" id="1658616"/>
    <lineage>
        <taxon>Bacteria</taxon>
        <taxon>Pseudomonadati</taxon>
        <taxon>Lentisphaerota</taxon>
        <taxon>Lentisphaeria</taxon>
        <taxon>Lentisphaerales</taxon>
        <taxon>Lentisphaeraceae</taxon>
        <taxon>Lentisphaera</taxon>
    </lineage>
</organism>
<dbReference type="InterPro" id="IPR010722">
    <property type="entry name" value="BATS_dom"/>
</dbReference>
<evidence type="ECO:0000256" key="11">
    <source>
        <dbReference type="ARBA" id="ARBA00023014"/>
    </source>
</evidence>